<comment type="caution">
    <text evidence="1">The sequence shown here is derived from an EMBL/GenBank/DDBJ whole genome shotgun (WGS) entry which is preliminary data.</text>
</comment>
<protein>
    <submittedName>
        <fullName evidence="1">Uncharacterized protein</fullName>
    </submittedName>
</protein>
<gene>
    <name evidence="1" type="ORF">M3P05_05895</name>
</gene>
<sequence>MEQTPGKQVSHPNTVVSFPVPPGKATGTFPCTKNLKPVGHTIYQDKDKPDMKYATTLFRSFFLAALPLLLFSADTAAGAQPAANTGYALLELLARELITSPHVITQQLVDRELYPSSYTCDEPENHEQRLYAENLQRQFNYPSNQDFTTADISEISCIAAQLYRPSSHWFFTKIQNRKTGSGNPEHDFVEYAAQALYASMIHNDPYQFIPLLIQILKTYKLTNTSIIIWTDGHVLLRLKPTPSTNDQLPSPEICSITNRQRPQTDEQLIYIHNDQWASSNLNVFIERQMPKNNGNYPTHPALDCQIIPLEKRGKFFQTFSESAPFLQFLIDTPSSPEGIYPELAMRIYRSLAQFNLNTIAPNRAPYLFATHTELARSEIYKNIDRMINWEELCVFCDSLLNQDRPKNHKQQMPSSKNENAESISIEEGNDLVDMPDFLLTAPYPLKNTPNWFSKAVGLAIHTPDLLEPLISSMSGAGKFSTDNRFQLYKIIFNKVKEHNGIQRLEDYRSFMDWLARMDPEQEHPALLDRLKQDVLAATTPCDRASLLETHNLQDQDIPLSSFDCLSQRPADWFSRTHPKPIRTYLDHTSRLKIHTLRPFLRFAPSEFSRSVLRDWLTLDQYRDIREELYGQTFHPLQTSFFQILPWNTPIQVIAEIAPLPTPVTELIPGTEEQEQEQEQEKNTTLPEHYLPLFHGQNKPKVLGRTLIADHPTWEGRYYLKLRKLSETRSSLTQQATTLRALNNLGQIESKIPEVLGVFAIPNLPDFLHKSGFPEDEINRYFDQLLKHNGAIEHLMVEQGWTRGKIENQWLKILFGIRYGTHSIAELDETIRQVILNAFKSTDALLTRIPPPLEYERYVYDGETEESIVEGLRLFARDYGRLWKNNVMGPDALSAYHDASAARRAYLFAPTLRAHHSVGTVDRWADTSTNYPNIGPAPVGMRDAGDTMLLREKRLPTEHPYIKYGRPHTLTELNDVRIEALAKTAWGTILLFGRSFKEILDHNNPERVTWTKMIITELLADLFTESFSLPRSQWLRIMNEFDLVGQVAREMNYWMAFPSSYVEDTRNGYIPASVYPNWRANRHIPPYDHPNYLTDEGFMQGGDSPHLGGRNGRNSLLSLDALLMRMITTGMVTTDR</sequence>
<organism evidence="1 2">
    <name type="scientific">Parendozoicomonas callyspongiae</name>
    <dbReference type="NCBI Taxonomy" id="2942213"/>
    <lineage>
        <taxon>Bacteria</taxon>
        <taxon>Pseudomonadati</taxon>
        <taxon>Pseudomonadota</taxon>
        <taxon>Gammaproteobacteria</taxon>
        <taxon>Oceanospirillales</taxon>
        <taxon>Endozoicomonadaceae</taxon>
        <taxon>Parendozoicomonas</taxon>
    </lineage>
</organism>
<evidence type="ECO:0000313" key="2">
    <source>
        <dbReference type="Proteomes" id="UP001203338"/>
    </source>
</evidence>
<dbReference type="RefSeq" id="WP_249698497.1">
    <property type="nucleotide sequence ID" value="NZ_JAMFLX010000006.1"/>
</dbReference>
<name>A0ABT0PEL3_9GAMM</name>
<dbReference type="EMBL" id="JAMFLX010000006">
    <property type="protein sequence ID" value="MCL6269471.1"/>
    <property type="molecule type" value="Genomic_DNA"/>
</dbReference>
<dbReference type="Proteomes" id="UP001203338">
    <property type="component" value="Unassembled WGS sequence"/>
</dbReference>
<accession>A0ABT0PEL3</accession>
<evidence type="ECO:0000313" key="1">
    <source>
        <dbReference type="EMBL" id="MCL6269471.1"/>
    </source>
</evidence>
<proteinExistence type="predicted"/>
<reference evidence="1 2" key="1">
    <citation type="submission" date="2022-05" db="EMBL/GenBank/DDBJ databases">
        <authorList>
            <person name="Park J.-S."/>
        </authorList>
    </citation>
    <scope>NUCLEOTIDE SEQUENCE [LARGE SCALE GENOMIC DNA]</scope>
    <source>
        <strain evidence="1 2">2012CJ34-2</strain>
    </source>
</reference>
<keyword evidence="2" id="KW-1185">Reference proteome</keyword>